<evidence type="ECO:0000313" key="1">
    <source>
        <dbReference type="EMBL" id="MCI27691.1"/>
    </source>
</evidence>
<name>A0A392QTI7_9FABA</name>
<comment type="caution">
    <text evidence="1">The sequence shown here is derived from an EMBL/GenBank/DDBJ whole genome shotgun (WGS) entry which is preliminary data.</text>
</comment>
<dbReference type="PANTHER" id="PTHR33116">
    <property type="entry name" value="REVERSE TRANSCRIPTASE ZINC-BINDING DOMAIN-CONTAINING PROTEIN-RELATED-RELATED"/>
    <property type="match status" value="1"/>
</dbReference>
<protein>
    <submittedName>
        <fullName evidence="1">Putative ribonuclease H protein</fullName>
    </submittedName>
</protein>
<dbReference type="EMBL" id="LXQA010160882">
    <property type="protein sequence ID" value="MCI27691.1"/>
    <property type="molecule type" value="Genomic_DNA"/>
</dbReference>
<organism evidence="1 2">
    <name type="scientific">Trifolium medium</name>
    <dbReference type="NCBI Taxonomy" id="97028"/>
    <lineage>
        <taxon>Eukaryota</taxon>
        <taxon>Viridiplantae</taxon>
        <taxon>Streptophyta</taxon>
        <taxon>Embryophyta</taxon>
        <taxon>Tracheophyta</taxon>
        <taxon>Spermatophyta</taxon>
        <taxon>Magnoliopsida</taxon>
        <taxon>eudicotyledons</taxon>
        <taxon>Gunneridae</taxon>
        <taxon>Pentapetalae</taxon>
        <taxon>rosids</taxon>
        <taxon>fabids</taxon>
        <taxon>Fabales</taxon>
        <taxon>Fabaceae</taxon>
        <taxon>Papilionoideae</taxon>
        <taxon>50 kb inversion clade</taxon>
        <taxon>NPAAA clade</taxon>
        <taxon>Hologalegina</taxon>
        <taxon>IRL clade</taxon>
        <taxon>Trifolieae</taxon>
        <taxon>Trifolium</taxon>
    </lineage>
</organism>
<accession>A0A392QTI7</accession>
<evidence type="ECO:0000313" key="2">
    <source>
        <dbReference type="Proteomes" id="UP000265520"/>
    </source>
</evidence>
<reference evidence="1 2" key="1">
    <citation type="journal article" date="2018" name="Front. Plant Sci.">
        <title>Red Clover (Trifolium pratense) and Zigzag Clover (T. medium) - A Picture of Genomic Similarities and Differences.</title>
        <authorList>
            <person name="Dluhosova J."/>
            <person name="Istvanek J."/>
            <person name="Nedelnik J."/>
            <person name="Repkova J."/>
        </authorList>
    </citation>
    <scope>NUCLEOTIDE SEQUENCE [LARGE SCALE GENOMIC DNA]</scope>
    <source>
        <strain evidence="2">cv. 10/8</strain>
        <tissue evidence="1">Leaf</tissue>
    </source>
</reference>
<proteinExistence type="predicted"/>
<dbReference type="AlphaFoldDB" id="A0A392QTI7"/>
<feature type="non-terminal residue" evidence="1">
    <location>
        <position position="92"/>
    </location>
</feature>
<dbReference type="Proteomes" id="UP000265520">
    <property type="component" value="Unassembled WGS sequence"/>
</dbReference>
<keyword evidence="2" id="KW-1185">Reference proteome</keyword>
<sequence length="92" mass="10190">MNVISSCLSAFCGASGARVNIDKTRMLVSSNVNKNRARELSSISGFCLTSDFGKYMGVPIIHGHKKNSLYEFIVEKVRKRLSSWKAKSLTFA</sequence>
<dbReference type="PANTHER" id="PTHR33116:SF78">
    <property type="entry name" value="OS12G0587133 PROTEIN"/>
    <property type="match status" value="1"/>
</dbReference>